<evidence type="ECO:0000313" key="2">
    <source>
        <dbReference type="Proteomes" id="UP000253090"/>
    </source>
</evidence>
<evidence type="ECO:0000313" key="1">
    <source>
        <dbReference type="EMBL" id="RCX22937.1"/>
    </source>
</evidence>
<gene>
    <name evidence="1" type="ORF">DFP94_101526</name>
</gene>
<organism evidence="1 2">
    <name type="scientific">Fontibacillus phaseoli</name>
    <dbReference type="NCBI Taxonomy" id="1416533"/>
    <lineage>
        <taxon>Bacteria</taxon>
        <taxon>Bacillati</taxon>
        <taxon>Bacillota</taxon>
        <taxon>Bacilli</taxon>
        <taxon>Bacillales</taxon>
        <taxon>Paenibacillaceae</taxon>
        <taxon>Fontibacillus</taxon>
    </lineage>
</organism>
<proteinExistence type="predicted"/>
<dbReference type="OrthoDB" id="2644100at2"/>
<dbReference type="InterPro" id="IPR058600">
    <property type="entry name" value="YhjD-like"/>
</dbReference>
<dbReference type="AlphaFoldDB" id="A0A369BR50"/>
<sequence>MNKVAGIITMKERRMLRDYILLPYIETMIKRSMANIENSTDVLRRLYLAAALRILSDVSRDKVRLKRELKSRKIQITEEISSELVQYYDIVCRGYTERFGLTRDVMRSEISLRLTQYVAQVNALLNEEKAPSSQINGASRYF</sequence>
<dbReference type="RefSeq" id="WP_114494875.1">
    <property type="nucleotide sequence ID" value="NZ_QPJW01000001.1"/>
</dbReference>
<comment type="caution">
    <text evidence="1">The sequence shown here is derived from an EMBL/GenBank/DDBJ whole genome shotgun (WGS) entry which is preliminary data.</text>
</comment>
<keyword evidence="2" id="KW-1185">Reference proteome</keyword>
<dbReference type="Proteomes" id="UP000253090">
    <property type="component" value="Unassembled WGS sequence"/>
</dbReference>
<name>A0A369BR50_9BACL</name>
<dbReference type="Pfam" id="PF26325">
    <property type="entry name" value="YhjD"/>
    <property type="match status" value="1"/>
</dbReference>
<reference evidence="1 2" key="1">
    <citation type="submission" date="2018-07" db="EMBL/GenBank/DDBJ databases">
        <title>Genomic Encyclopedia of Type Strains, Phase III (KMG-III): the genomes of soil and plant-associated and newly described type strains.</title>
        <authorList>
            <person name="Whitman W."/>
        </authorList>
    </citation>
    <scope>NUCLEOTIDE SEQUENCE [LARGE SCALE GENOMIC DNA]</scope>
    <source>
        <strain evidence="1 2">CECT 8333</strain>
    </source>
</reference>
<accession>A0A369BR50</accession>
<protein>
    <submittedName>
        <fullName evidence="1">Uncharacterized protein</fullName>
    </submittedName>
</protein>
<dbReference type="EMBL" id="QPJW01000001">
    <property type="protein sequence ID" value="RCX22937.1"/>
    <property type="molecule type" value="Genomic_DNA"/>
</dbReference>